<name>A0A0K1P9J7_9BACT</name>
<keyword evidence="5" id="KW-1185">Reference proteome</keyword>
<evidence type="ECO:0000259" key="3">
    <source>
        <dbReference type="Pfam" id="PF13717"/>
    </source>
</evidence>
<dbReference type="Proteomes" id="UP000055590">
    <property type="component" value="Chromosome"/>
</dbReference>
<dbReference type="KEGG" id="vin:AKJ08_0574"/>
<evidence type="ECO:0000313" key="5">
    <source>
        <dbReference type="Proteomes" id="UP000055590"/>
    </source>
</evidence>
<keyword evidence="2" id="KW-0472">Membrane</keyword>
<protein>
    <submittedName>
        <fullName evidence="4">MJ0042 family finger-like protein</fullName>
    </submittedName>
</protein>
<sequence length="388" mass="40122">MIVTCTKCKSRYRFPADKVSKAGVRARCSRCSAVVVVLPDGRTEADPSPALAKHAAPAGPVHQPPPPPPPPPPLPSQTELPPEIPGEVAGPWMDAGLPEPAPQRAGSWREIELDAGDPEPAPAFGGSWSEVEMAAGLPVPAVPAPDVAPEEDPFSLLATGPEESPWEGFSFEEAPRSPAAPEPAVVPEEAPFASMPPIAAAPPPSATIRRPSDAAAKREPRRHEAKAWGWLQAIAFAGLLALAVVAGLGILSPGLGVDAGHDPVEVVADSLAMGLYPSASADGANRVYVVGLVRFDGERPAGKRVHVEAELRDRAGRTFAKAEGWAGGAAEQNAEAGDPAPALLESLPNGDDRFVVVFPTSSVPSGPIRARAVATLVDAAELPRVGDL</sequence>
<dbReference type="InterPro" id="IPR011723">
    <property type="entry name" value="Znf/thioredoxin_put"/>
</dbReference>
<reference evidence="4 5" key="1">
    <citation type="submission" date="2015-08" db="EMBL/GenBank/DDBJ databases">
        <authorList>
            <person name="Babu N.S."/>
            <person name="Beckwith C.J."/>
            <person name="Beseler K.G."/>
            <person name="Brison A."/>
            <person name="Carone J.V."/>
            <person name="Caskin T.P."/>
            <person name="Diamond M."/>
            <person name="Durham M.E."/>
            <person name="Foxe J.M."/>
            <person name="Go M."/>
            <person name="Henderson B.A."/>
            <person name="Jones I.B."/>
            <person name="McGettigan J.A."/>
            <person name="Micheletti S.J."/>
            <person name="Nasrallah M.E."/>
            <person name="Ortiz D."/>
            <person name="Piller C.R."/>
            <person name="Privatt S.R."/>
            <person name="Schneider S.L."/>
            <person name="Sharp S."/>
            <person name="Smith T.C."/>
            <person name="Stanton J.D."/>
            <person name="Ullery H.E."/>
            <person name="Wilson R.J."/>
            <person name="Serrano M.G."/>
            <person name="Buck G."/>
            <person name="Lee V."/>
            <person name="Wang Y."/>
            <person name="Carvalho R."/>
            <person name="Voegtly L."/>
            <person name="Shi R."/>
            <person name="Duckworth R."/>
            <person name="Johnson A."/>
            <person name="Loviza R."/>
            <person name="Walstead R."/>
            <person name="Shah Z."/>
            <person name="Kiflezghi M."/>
            <person name="Wade K."/>
            <person name="Ball S.L."/>
            <person name="Bradley K.W."/>
            <person name="Asai D.J."/>
            <person name="Bowman C.A."/>
            <person name="Russell D.A."/>
            <person name="Pope W.H."/>
            <person name="Jacobs-Sera D."/>
            <person name="Hendrix R.W."/>
            <person name="Hatfull G.F."/>
        </authorList>
    </citation>
    <scope>NUCLEOTIDE SEQUENCE [LARGE SCALE GENOMIC DNA]</scope>
    <source>
        <strain evidence="4 5">DSM 27710</strain>
    </source>
</reference>
<organism evidence="4 5">
    <name type="scientific">Vulgatibacter incomptus</name>
    <dbReference type="NCBI Taxonomy" id="1391653"/>
    <lineage>
        <taxon>Bacteria</taxon>
        <taxon>Pseudomonadati</taxon>
        <taxon>Myxococcota</taxon>
        <taxon>Myxococcia</taxon>
        <taxon>Myxococcales</taxon>
        <taxon>Cystobacterineae</taxon>
        <taxon>Vulgatibacteraceae</taxon>
        <taxon>Vulgatibacter</taxon>
    </lineage>
</organism>
<feature type="region of interest" description="Disordered" evidence="1">
    <location>
        <begin position="40"/>
        <end position="105"/>
    </location>
</feature>
<dbReference type="EMBL" id="CP012332">
    <property type="protein sequence ID" value="AKU90187.1"/>
    <property type="molecule type" value="Genomic_DNA"/>
</dbReference>
<feature type="domain" description="Zinc finger/thioredoxin putative" evidence="3">
    <location>
        <begin position="1"/>
        <end position="34"/>
    </location>
</feature>
<keyword evidence="2" id="KW-0812">Transmembrane</keyword>
<dbReference type="Pfam" id="PF13717">
    <property type="entry name" value="Zn_ribbon_4"/>
    <property type="match status" value="1"/>
</dbReference>
<dbReference type="RefSeq" id="WP_050724670.1">
    <property type="nucleotide sequence ID" value="NZ_CP012332.1"/>
</dbReference>
<keyword evidence="2" id="KW-1133">Transmembrane helix</keyword>
<feature type="compositionally biased region" description="Pro residues" evidence="1">
    <location>
        <begin position="62"/>
        <end position="75"/>
    </location>
</feature>
<evidence type="ECO:0000313" key="4">
    <source>
        <dbReference type="EMBL" id="AKU90187.1"/>
    </source>
</evidence>
<feature type="region of interest" description="Disordered" evidence="1">
    <location>
        <begin position="142"/>
        <end position="219"/>
    </location>
</feature>
<gene>
    <name evidence="4" type="ORF">AKJ08_0574</name>
</gene>
<dbReference type="NCBIfam" id="TIGR02098">
    <property type="entry name" value="MJ0042_CXXC"/>
    <property type="match status" value="1"/>
</dbReference>
<evidence type="ECO:0000256" key="2">
    <source>
        <dbReference type="SAM" id="Phobius"/>
    </source>
</evidence>
<accession>A0A0K1P9J7</accession>
<feature type="compositionally biased region" description="Low complexity" evidence="1">
    <location>
        <begin position="176"/>
        <end position="198"/>
    </location>
</feature>
<dbReference type="AlphaFoldDB" id="A0A0K1P9J7"/>
<proteinExistence type="predicted"/>
<evidence type="ECO:0000256" key="1">
    <source>
        <dbReference type="SAM" id="MobiDB-lite"/>
    </source>
</evidence>
<feature type="compositionally biased region" description="Basic and acidic residues" evidence="1">
    <location>
        <begin position="210"/>
        <end position="219"/>
    </location>
</feature>
<feature type="transmembrane region" description="Helical" evidence="2">
    <location>
        <begin position="227"/>
        <end position="251"/>
    </location>
</feature>